<evidence type="ECO:0000256" key="5">
    <source>
        <dbReference type="SAM" id="Phobius"/>
    </source>
</evidence>
<evidence type="ECO:0000256" key="4">
    <source>
        <dbReference type="RuleBase" id="RU004453"/>
    </source>
</evidence>
<dbReference type="GO" id="GO:0006032">
    <property type="term" value="P:chitin catabolic process"/>
    <property type="evidence" value="ECO:0007669"/>
    <property type="project" value="TreeGrafter"/>
</dbReference>
<sequence>MFRQTMRTYQVKQTITYLIEIHLNLAVKYSRVCYFTNWGVHRTMKEARLRPEDIPPDLCTHIFYAFASIAGLTLKAKHPNDLGAYQGEEPLYPRIMKLKEKNPDLKIIISCGGWGYSGEFDSIATSESSRETFSKNAIEFCRQHGFDGIDLDWEFPSTNHRENFGLLVKTMHKAFKKEAKKSKKDRLLIGLAVAAGKLLIKQGYDVPVLCHYVDMVNVMTYDLYGGWTNKIGHHSALFHRRGEKGMERELNTNTSMYHWIKAGCPRDRLLIGIPGYGRAFTATGNDPIKAYGQPGGVSSISSPYLGESGLLAFYEICKNELKEGYKRYWHEQHQISISYKDGTWIGYDDPESVRNKCEYVKQEGFGGAMIWALDMDDFSGKFCRKNRKKRLQRFPLVNAMKEVFENNEITTQITTLSIQTTTLSNETIFLNDEFKNLLDQMFDEASSSTEILQSYFFLSFILISIIFIR</sequence>
<reference evidence="7" key="1">
    <citation type="submission" date="2021-02" db="EMBL/GenBank/DDBJ databases">
        <authorList>
            <person name="Nowell W R."/>
        </authorList>
    </citation>
    <scope>NUCLEOTIDE SEQUENCE</scope>
</reference>
<dbReference type="SMART" id="SM00636">
    <property type="entry name" value="Glyco_18"/>
    <property type="match status" value="1"/>
</dbReference>
<keyword evidence="5" id="KW-0812">Transmembrane</keyword>
<evidence type="ECO:0000313" key="9">
    <source>
        <dbReference type="Proteomes" id="UP000663845"/>
    </source>
</evidence>
<organism evidence="7 9">
    <name type="scientific">Adineta steineri</name>
    <dbReference type="NCBI Taxonomy" id="433720"/>
    <lineage>
        <taxon>Eukaryota</taxon>
        <taxon>Metazoa</taxon>
        <taxon>Spiralia</taxon>
        <taxon>Gnathifera</taxon>
        <taxon>Rotifera</taxon>
        <taxon>Eurotatoria</taxon>
        <taxon>Bdelloidea</taxon>
        <taxon>Adinetida</taxon>
        <taxon>Adinetidae</taxon>
        <taxon>Adineta</taxon>
    </lineage>
</organism>
<dbReference type="InterPro" id="IPR001579">
    <property type="entry name" value="Glyco_hydro_18_chit_AS"/>
</dbReference>
<dbReference type="InterPro" id="IPR011583">
    <property type="entry name" value="Chitinase_II/V-like_cat"/>
</dbReference>
<dbReference type="GO" id="GO:0008061">
    <property type="term" value="F:chitin binding"/>
    <property type="evidence" value="ECO:0007669"/>
    <property type="project" value="InterPro"/>
</dbReference>
<dbReference type="SUPFAM" id="SSF51445">
    <property type="entry name" value="(Trans)glycosidases"/>
    <property type="match status" value="1"/>
</dbReference>
<comment type="similarity">
    <text evidence="4">Belongs to the glycosyl hydrolase 18 family.</text>
</comment>
<dbReference type="GO" id="GO:0005975">
    <property type="term" value="P:carbohydrate metabolic process"/>
    <property type="evidence" value="ECO:0007669"/>
    <property type="project" value="InterPro"/>
</dbReference>
<evidence type="ECO:0000313" key="7">
    <source>
        <dbReference type="EMBL" id="CAF1409316.1"/>
    </source>
</evidence>
<evidence type="ECO:0000256" key="1">
    <source>
        <dbReference type="ARBA" id="ARBA00022801"/>
    </source>
</evidence>
<feature type="transmembrane region" description="Helical" evidence="5">
    <location>
        <begin position="451"/>
        <end position="468"/>
    </location>
</feature>
<dbReference type="Proteomes" id="UP000663844">
    <property type="component" value="Unassembled WGS sequence"/>
</dbReference>
<dbReference type="PANTHER" id="PTHR11177">
    <property type="entry name" value="CHITINASE"/>
    <property type="match status" value="1"/>
</dbReference>
<dbReference type="GO" id="GO:0005576">
    <property type="term" value="C:extracellular region"/>
    <property type="evidence" value="ECO:0007669"/>
    <property type="project" value="TreeGrafter"/>
</dbReference>
<dbReference type="Gene3D" id="3.10.50.10">
    <property type="match status" value="1"/>
</dbReference>
<proteinExistence type="inferred from homology"/>
<keyword evidence="5" id="KW-1133">Transmembrane helix</keyword>
<dbReference type="AlphaFoldDB" id="A0A815LYG0"/>
<keyword evidence="2 3" id="KW-0326">Glycosidase</keyword>
<dbReference type="SUPFAM" id="SSF54556">
    <property type="entry name" value="Chitinase insertion domain"/>
    <property type="match status" value="1"/>
</dbReference>
<dbReference type="PROSITE" id="PS01095">
    <property type="entry name" value="GH18_1"/>
    <property type="match status" value="1"/>
</dbReference>
<dbReference type="PROSITE" id="PS51910">
    <property type="entry name" value="GH18_2"/>
    <property type="match status" value="1"/>
</dbReference>
<dbReference type="Pfam" id="PF00704">
    <property type="entry name" value="Glyco_hydro_18"/>
    <property type="match status" value="1"/>
</dbReference>
<name>A0A815LYG0_9BILA</name>
<evidence type="ECO:0000256" key="2">
    <source>
        <dbReference type="ARBA" id="ARBA00023295"/>
    </source>
</evidence>
<feature type="domain" description="GH18" evidence="6">
    <location>
        <begin position="29"/>
        <end position="407"/>
    </location>
</feature>
<keyword evidence="1 3" id="KW-0378">Hydrolase</keyword>
<dbReference type="EMBL" id="CAJOAZ010000643">
    <property type="protein sequence ID" value="CAF3689290.1"/>
    <property type="molecule type" value="Genomic_DNA"/>
</dbReference>
<dbReference type="InterPro" id="IPR029070">
    <property type="entry name" value="Chitinase_insertion_sf"/>
</dbReference>
<accession>A0A815LYG0</accession>
<dbReference type="Proteomes" id="UP000663845">
    <property type="component" value="Unassembled WGS sequence"/>
</dbReference>
<protein>
    <recommendedName>
        <fullName evidence="6">GH18 domain-containing protein</fullName>
    </recommendedName>
</protein>
<comment type="caution">
    <text evidence="7">The sequence shown here is derived from an EMBL/GenBank/DDBJ whole genome shotgun (WGS) entry which is preliminary data.</text>
</comment>
<keyword evidence="5" id="KW-0472">Membrane</keyword>
<dbReference type="InterPro" id="IPR001223">
    <property type="entry name" value="Glyco_hydro18_cat"/>
</dbReference>
<evidence type="ECO:0000259" key="6">
    <source>
        <dbReference type="PROSITE" id="PS51910"/>
    </source>
</evidence>
<dbReference type="PANTHER" id="PTHR11177:SF317">
    <property type="entry name" value="CHITINASE 12-RELATED"/>
    <property type="match status" value="1"/>
</dbReference>
<gene>
    <name evidence="7" type="ORF">JYZ213_LOCUS38274</name>
    <name evidence="8" type="ORF">OXD698_LOCUS11479</name>
</gene>
<dbReference type="Gene3D" id="3.20.20.80">
    <property type="entry name" value="Glycosidases"/>
    <property type="match status" value="1"/>
</dbReference>
<dbReference type="InterPro" id="IPR050314">
    <property type="entry name" value="Glycosyl_Hydrlase_18"/>
</dbReference>
<dbReference type="GO" id="GO:0004568">
    <property type="term" value="F:chitinase activity"/>
    <property type="evidence" value="ECO:0007669"/>
    <property type="project" value="TreeGrafter"/>
</dbReference>
<dbReference type="InterPro" id="IPR017853">
    <property type="entry name" value="GH"/>
</dbReference>
<evidence type="ECO:0000256" key="3">
    <source>
        <dbReference type="RuleBase" id="RU000489"/>
    </source>
</evidence>
<evidence type="ECO:0000313" key="8">
    <source>
        <dbReference type="EMBL" id="CAF3689290.1"/>
    </source>
</evidence>
<dbReference type="EMBL" id="CAJNOG010001106">
    <property type="protein sequence ID" value="CAF1409316.1"/>
    <property type="molecule type" value="Genomic_DNA"/>
</dbReference>